<dbReference type="EMBL" id="MT141564">
    <property type="protein sequence ID" value="QJA66965.1"/>
    <property type="molecule type" value="Genomic_DNA"/>
</dbReference>
<dbReference type="EMBL" id="MT142530">
    <property type="protein sequence ID" value="QJA84478.1"/>
    <property type="molecule type" value="Genomic_DNA"/>
</dbReference>
<organism evidence="1">
    <name type="scientific">viral metagenome</name>
    <dbReference type="NCBI Taxonomy" id="1070528"/>
    <lineage>
        <taxon>unclassified sequences</taxon>
        <taxon>metagenomes</taxon>
        <taxon>organismal metagenomes</taxon>
    </lineage>
</organism>
<evidence type="ECO:0000313" key="2">
    <source>
        <dbReference type="EMBL" id="QJA66965.1"/>
    </source>
</evidence>
<name>A0A6H1ZGA1_9ZZZZ</name>
<accession>A0A6H1ZGA1</accession>
<evidence type="ECO:0000313" key="1">
    <source>
        <dbReference type="EMBL" id="QJA46377.1"/>
    </source>
</evidence>
<dbReference type="AlphaFoldDB" id="A0A6H1ZGA1"/>
<evidence type="ECO:0000313" key="3">
    <source>
        <dbReference type="EMBL" id="QJA84478.1"/>
    </source>
</evidence>
<protein>
    <submittedName>
        <fullName evidence="1">Uncharacterized protein</fullName>
    </submittedName>
</protein>
<reference evidence="1" key="1">
    <citation type="submission" date="2020-03" db="EMBL/GenBank/DDBJ databases">
        <title>The deep terrestrial virosphere.</title>
        <authorList>
            <person name="Holmfeldt K."/>
            <person name="Nilsson E."/>
            <person name="Simone D."/>
            <person name="Lopez-Fernandez M."/>
            <person name="Wu X."/>
            <person name="de Brujin I."/>
            <person name="Lundin D."/>
            <person name="Andersson A."/>
            <person name="Bertilsson S."/>
            <person name="Dopson M."/>
        </authorList>
    </citation>
    <scope>NUCLEOTIDE SEQUENCE</scope>
    <source>
        <strain evidence="3">MM415A00187</strain>
        <strain evidence="2">MM415B00313</strain>
        <strain evidence="1">TM448A00409</strain>
        <strain evidence="4">TM448B01532</strain>
    </source>
</reference>
<evidence type="ECO:0000313" key="4">
    <source>
        <dbReference type="EMBL" id="QJH99271.1"/>
    </source>
</evidence>
<sequence length="154" mass="17080">MPSEKAVALGLLVPGRIKNQILIEYTNDSSTATTIDYDRLNLICEDAMGAFRGFAKVEPDLDNAMHVICLVKGIMYLLAFYSGRDSSIVDKYNKDFFMSCSSIAKLLYPFAISNSPLVQSTQKQGTLPDMDRSRTIFANGRAHGKYPSETSNYS</sequence>
<gene>
    <name evidence="3" type="ORF">MM415A00187_0013</name>
    <name evidence="2" type="ORF">MM415B00313_0013</name>
    <name evidence="1" type="ORF">TM448A00409_0013</name>
    <name evidence="4" type="ORF">TM448B01532_0011</name>
</gene>
<dbReference type="EMBL" id="MT144009">
    <property type="protein sequence ID" value="QJA46377.1"/>
    <property type="molecule type" value="Genomic_DNA"/>
</dbReference>
<proteinExistence type="predicted"/>
<dbReference type="EMBL" id="MT144778">
    <property type="protein sequence ID" value="QJH99271.1"/>
    <property type="molecule type" value="Genomic_DNA"/>
</dbReference>